<keyword evidence="8" id="KW-0807">Transducer</keyword>
<dbReference type="InterPro" id="IPR011025">
    <property type="entry name" value="GproteinA_insert"/>
</dbReference>
<dbReference type="AlphaFoldDB" id="G0NHI9"/>
<dbReference type="PANTHER" id="PTHR10218">
    <property type="entry name" value="GTP-BINDING PROTEIN ALPHA SUBUNIT"/>
    <property type="match status" value="1"/>
</dbReference>
<reference evidence="15" key="3">
    <citation type="submission" date="2011-07" db="EMBL/GenBank/DDBJ databases">
        <authorList>
            <consortium name="Caenorhabditis brenneri Sequencing and Analysis Consortium"/>
            <person name="Wilson R.K."/>
        </authorList>
    </citation>
    <scope>NUCLEOTIDE SEQUENCE [LARGE SCALE GENOMIC DNA]</scope>
    <source>
        <strain evidence="15">PB2801</strain>
    </source>
</reference>
<keyword evidence="3 11" id="KW-0479">Metal-binding</keyword>
<feature type="compositionally biased region" description="Basic and acidic residues" evidence="12">
    <location>
        <begin position="7"/>
        <end position="26"/>
    </location>
</feature>
<dbReference type="Proteomes" id="UP000008068">
    <property type="component" value="Unassembled WGS sequence"/>
</dbReference>
<evidence type="ECO:0000313" key="15">
    <source>
        <dbReference type="Proteomes" id="UP000008068"/>
    </source>
</evidence>
<dbReference type="Gene3D" id="1.10.400.10">
    <property type="entry name" value="GI Alpha 1, domain 2-like"/>
    <property type="match status" value="1"/>
</dbReference>
<reference evidence="14" key="1">
    <citation type="submission" date="2010-07" db="EMBL/GenBank/DDBJ databases">
        <authorList>
            <consortium name="The Caenorhabditis brenneri Sequencing and Analysis Consortium"/>
            <person name="Wilson R.K."/>
        </authorList>
    </citation>
    <scope>NUCLEOTIDE SEQUENCE</scope>
    <source>
        <strain evidence="14">PB2801</strain>
    </source>
</reference>
<name>G0NHI9_CAEBE</name>
<dbReference type="EMBL" id="GL380543">
    <property type="protein sequence ID" value="EGT57434.1"/>
    <property type="molecule type" value="Genomic_DNA"/>
</dbReference>
<dbReference type="GO" id="GO:0006950">
    <property type="term" value="P:response to stress"/>
    <property type="evidence" value="ECO:0007669"/>
    <property type="project" value="UniProtKB-ARBA"/>
</dbReference>
<dbReference type="PRINTS" id="PR00441">
    <property type="entry name" value="GPROTEINAI"/>
</dbReference>
<dbReference type="GO" id="GO:0005834">
    <property type="term" value="C:heterotrimeric G-protein complex"/>
    <property type="evidence" value="ECO:0007669"/>
    <property type="project" value="TreeGrafter"/>
</dbReference>
<dbReference type="EMBL" id="GL379885">
    <property type="protein sequence ID" value="EGT60509.1"/>
    <property type="molecule type" value="Genomic_DNA"/>
</dbReference>
<feature type="binding site" evidence="11">
    <location>
        <position position="184"/>
    </location>
    <ligand>
        <name>Mg(2+)</name>
        <dbReference type="ChEBI" id="CHEBI:18420"/>
    </ligand>
</feature>
<dbReference type="GO" id="GO:0031683">
    <property type="term" value="F:G-protein beta/gamma-subunit complex binding"/>
    <property type="evidence" value="ECO:0007669"/>
    <property type="project" value="InterPro"/>
</dbReference>
<dbReference type="InterPro" id="IPR001019">
    <property type="entry name" value="Gprotein_alpha_su"/>
</dbReference>
<dbReference type="InterPro" id="IPR001408">
    <property type="entry name" value="Gprotein_alpha_I"/>
</dbReference>
<reference evidence="14" key="2">
    <citation type="submission" date="2011-07" db="EMBL/GenBank/DDBJ databases">
        <authorList>
            <consortium name="WormBase Consortium"/>
        </authorList>
    </citation>
    <scope>NUCLEOTIDE SEQUENCE [LARGE SCALE GENOMIC DNA]</scope>
    <source>
        <strain evidence="14">PB2801</strain>
    </source>
</reference>
<protein>
    <submittedName>
        <fullName evidence="14">Uncharacterized protein</fullName>
    </submittedName>
</protein>
<gene>
    <name evidence="13" type="ORF">CAEBREN_29608</name>
    <name evidence="14" type="ORF">CAEBREN_30068</name>
</gene>
<keyword evidence="2" id="KW-0519">Myristate</keyword>
<dbReference type="GO" id="GO:0005525">
    <property type="term" value="F:GTP binding"/>
    <property type="evidence" value="ECO:0007669"/>
    <property type="project" value="UniProtKB-KW"/>
</dbReference>
<evidence type="ECO:0000313" key="13">
    <source>
        <dbReference type="EMBL" id="EGT57434.1"/>
    </source>
</evidence>
<dbReference type="PROSITE" id="PS51882">
    <property type="entry name" value="G_ALPHA"/>
    <property type="match status" value="1"/>
</dbReference>
<dbReference type="GO" id="GO:0005737">
    <property type="term" value="C:cytoplasm"/>
    <property type="evidence" value="ECO:0007669"/>
    <property type="project" value="TreeGrafter"/>
</dbReference>
<dbReference type="PRINTS" id="PR00318">
    <property type="entry name" value="GPROTEINA"/>
</dbReference>
<evidence type="ECO:0000256" key="8">
    <source>
        <dbReference type="ARBA" id="ARBA00023224"/>
    </source>
</evidence>
<dbReference type="SMART" id="SM00275">
    <property type="entry name" value="G_alpha"/>
    <property type="match status" value="1"/>
</dbReference>
<dbReference type="GO" id="GO:0046872">
    <property type="term" value="F:metal ion binding"/>
    <property type="evidence" value="ECO:0007669"/>
    <property type="project" value="UniProtKB-KW"/>
</dbReference>
<keyword evidence="9" id="KW-0449">Lipoprotein</keyword>
<feature type="binding site" evidence="11">
    <location>
        <position position="47"/>
    </location>
    <ligand>
        <name>Mg(2+)</name>
        <dbReference type="ChEBI" id="CHEBI:18420"/>
    </ligand>
</feature>
<evidence type="ECO:0000256" key="7">
    <source>
        <dbReference type="ARBA" id="ARBA00023139"/>
    </source>
</evidence>
<evidence type="ECO:0000256" key="3">
    <source>
        <dbReference type="ARBA" id="ARBA00022723"/>
    </source>
</evidence>
<feature type="binding site" evidence="10">
    <location>
        <position position="328"/>
    </location>
    <ligand>
        <name>GTP</name>
        <dbReference type="ChEBI" id="CHEBI:37565"/>
    </ligand>
</feature>
<dbReference type="SUPFAM" id="SSF47895">
    <property type="entry name" value="Transducin (alpha subunit), insertion domain"/>
    <property type="match status" value="1"/>
</dbReference>
<organism evidence="15">
    <name type="scientific">Caenorhabditis brenneri</name>
    <name type="common">Nematode worm</name>
    <dbReference type="NCBI Taxonomy" id="135651"/>
    <lineage>
        <taxon>Eukaryota</taxon>
        <taxon>Metazoa</taxon>
        <taxon>Ecdysozoa</taxon>
        <taxon>Nematoda</taxon>
        <taxon>Chromadorea</taxon>
        <taxon>Rhabditida</taxon>
        <taxon>Rhabditina</taxon>
        <taxon>Rhabditomorpha</taxon>
        <taxon>Rhabditoidea</taxon>
        <taxon>Rhabditidae</taxon>
        <taxon>Peloderinae</taxon>
        <taxon>Caenorhabditis</taxon>
    </lineage>
</organism>
<keyword evidence="4 10" id="KW-0547">Nucleotide-binding</keyword>
<dbReference type="GO" id="GO:0097730">
    <property type="term" value="C:non-motile cilium"/>
    <property type="evidence" value="ECO:0007669"/>
    <property type="project" value="UniProtKB-ARBA"/>
</dbReference>
<dbReference type="OrthoDB" id="5817230at2759"/>
<dbReference type="HOGENOM" id="CLU_014184_6_0_1"/>
<evidence type="ECO:0000256" key="12">
    <source>
        <dbReference type="SAM" id="MobiDB-lite"/>
    </source>
</evidence>
<dbReference type="FunFam" id="1.10.400.10:FF:000011">
    <property type="entry name" value="Guanine nucleotide-binding protein alpha-1 subunit"/>
    <property type="match status" value="1"/>
</dbReference>
<keyword evidence="7" id="KW-0564">Palmitate</keyword>
<proteinExistence type="predicted"/>
<dbReference type="GO" id="GO:0043025">
    <property type="term" value="C:neuronal cell body"/>
    <property type="evidence" value="ECO:0007669"/>
    <property type="project" value="UniProtKB-ARBA"/>
</dbReference>
<dbReference type="eggNOG" id="KOG0082">
    <property type="taxonomic scope" value="Eukaryota"/>
</dbReference>
<dbReference type="InterPro" id="IPR027417">
    <property type="entry name" value="P-loop_NTPase"/>
</dbReference>
<evidence type="ECO:0000256" key="10">
    <source>
        <dbReference type="PIRSR" id="PIRSR601019-1"/>
    </source>
</evidence>
<sequence>MGLCQSEEEKVGSQKSRQIDKEIKQNQSSEERTVKLLLLGAGECGKSTVLKQMRLLTKKTYTPDELETQAKLVYTNIVTEMDRIVKALPSAGMNFTDSKRESDVHMLTLFIKDMQNKKFQEDAAEYVERLWSDPVVKKMYDQRRQYNIRDIGDNTKHFFDSLPRIRLPDYAPNDDDILLLRTKTTGIVEVQFEIKRVKFRVFDVGGQRSERKKWIHCFEDVNAIIFIAALSEYNEVLFEDETTNRMIESMRLFESICNSRWFHNTNIILFLNKKDLFAEKIKHENIQKAFPEYRGAQQYDECVAFIKTKFESLSNNPKKTFYVHETCATDTTQVQKILDSVISMIIQSNLHKSGLY</sequence>
<feature type="binding site" evidence="10">
    <location>
        <begin position="272"/>
        <end position="275"/>
    </location>
    <ligand>
        <name>GTP</name>
        <dbReference type="ChEBI" id="CHEBI:37565"/>
    </ligand>
</feature>
<evidence type="ECO:0000256" key="11">
    <source>
        <dbReference type="PIRSR" id="PIRSR601019-2"/>
    </source>
</evidence>
<dbReference type="CDD" id="cd00066">
    <property type="entry name" value="G-alpha"/>
    <property type="match status" value="1"/>
</dbReference>
<keyword evidence="5 11" id="KW-0460">Magnesium</keyword>
<comment type="subunit">
    <text evidence="1">G proteins are composed of 3 units; alpha, beta and gamma. The alpha chain contains the guanine nucleotide binding site.</text>
</comment>
<keyword evidence="6 10" id="KW-0342">GTP-binding</keyword>
<dbReference type="Gene3D" id="3.40.50.300">
    <property type="entry name" value="P-loop containing nucleotide triphosphate hydrolases"/>
    <property type="match status" value="1"/>
</dbReference>
<accession>G0NHI9</accession>
<evidence type="ECO:0000313" key="14">
    <source>
        <dbReference type="EMBL" id="EGT60509.1"/>
    </source>
</evidence>
<evidence type="ECO:0000256" key="4">
    <source>
        <dbReference type="ARBA" id="ARBA00022741"/>
    </source>
</evidence>
<dbReference type="FunFam" id="3.40.50.300:FF:000041">
    <property type="entry name" value="Guanine nucleotide-binding protein G(I) subunit alpha"/>
    <property type="match status" value="1"/>
</dbReference>
<dbReference type="GO" id="GO:0003924">
    <property type="term" value="F:GTPase activity"/>
    <property type="evidence" value="ECO:0007669"/>
    <property type="project" value="InterPro"/>
</dbReference>
<evidence type="ECO:0000256" key="9">
    <source>
        <dbReference type="ARBA" id="ARBA00023288"/>
    </source>
</evidence>
<dbReference type="GO" id="GO:0007188">
    <property type="term" value="P:adenylate cyclase-modulating G protein-coupled receptor signaling pathway"/>
    <property type="evidence" value="ECO:0007669"/>
    <property type="project" value="InterPro"/>
</dbReference>
<evidence type="ECO:0000256" key="1">
    <source>
        <dbReference type="ARBA" id="ARBA00011356"/>
    </source>
</evidence>
<dbReference type="Pfam" id="PF00503">
    <property type="entry name" value="G-alpha"/>
    <property type="match status" value="1"/>
</dbReference>
<dbReference type="GO" id="GO:0001664">
    <property type="term" value="F:G protein-coupled receptor binding"/>
    <property type="evidence" value="ECO:0007669"/>
    <property type="project" value="TreeGrafter"/>
</dbReference>
<evidence type="ECO:0000256" key="6">
    <source>
        <dbReference type="ARBA" id="ARBA00023134"/>
    </source>
</evidence>
<dbReference type="STRING" id="135651.G0NHI9"/>
<evidence type="ECO:0000256" key="5">
    <source>
        <dbReference type="ARBA" id="ARBA00022842"/>
    </source>
</evidence>
<feature type="region of interest" description="Disordered" evidence="12">
    <location>
        <begin position="1"/>
        <end position="26"/>
    </location>
</feature>
<dbReference type="SUPFAM" id="SSF52540">
    <property type="entry name" value="P-loop containing nucleoside triphosphate hydrolases"/>
    <property type="match status" value="1"/>
</dbReference>
<dbReference type="FunCoup" id="G0NHI9">
    <property type="interactions" value="38"/>
</dbReference>
<feature type="binding site" evidence="10">
    <location>
        <begin position="178"/>
        <end position="184"/>
    </location>
    <ligand>
        <name>GTP</name>
        <dbReference type="ChEBI" id="CHEBI:37565"/>
    </ligand>
</feature>
<feature type="binding site" evidence="10">
    <location>
        <begin position="203"/>
        <end position="207"/>
    </location>
    <ligand>
        <name>GTP</name>
        <dbReference type="ChEBI" id="CHEBI:37565"/>
    </ligand>
</feature>
<feature type="binding site" evidence="10">
    <location>
        <begin position="43"/>
        <end position="48"/>
    </location>
    <ligand>
        <name>GTP</name>
        <dbReference type="ChEBI" id="CHEBI:37565"/>
    </ligand>
</feature>
<dbReference type="PANTHER" id="PTHR10218:SF245">
    <property type="entry name" value="GUANINE NUCLEOTIDE-BINDING PROTEIN ALPHA-2 SUBUNIT-RELATED"/>
    <property type="match status" value="1"/>
</dbReference>
<keyword evidence="15" id="KW-1185">Reference proteome</keyword>
<evidence type="ECO:0000256" key="2">
    <source>
        <dbReference type="ARBA" id="ARBA00022707"/>
    </source>
</evidence>